<comment type="caution">
    <text evidence="2">The sequence shown here is derived from an EMBL/GenBank/DDBJ whole genome shotgun (WGS) entry which is preliminary data.</text>
</comment>
<dbReference type="CDD" id="cd02042">
    <property type="entry name" value="ParAB_family"/>
    <property type="match status" value="1"/>
</dbReference>
<organism evidence="2 3">
    <name type="scientific">Teichococcus vastitatis</name>
    <dbReference type="NCBI Taxonomy" id="2307076"/>
    <lineage>
        <taxon>Bacteria</taxon>
        <taxon>Pseudomonadati</taxon>
        <taxon>Pseudomonadota</taxon>
        <taxon>Alphaproteobacteria</taxon>
        <taxon>Acetobacterales</taxon>
        <taxon>Roseomonadaceae</taxon>
        <taxon>Roseomonas</taxon>
    </lineage>
</organism>
<dbReference type="InterPro" id="IPR027417">
    <property type="entry name" value="P-loop_NTPase"/>
</dbReference>
<dbReference type="Pfam" id="PF01656">
    <property type="entry name" value="CbiA"/>
    <property type="match status" value="1"/>
</dbReference>
<dbReference type="InterPro" id="IPR050678">
    <property type="entry name" value="DNA_Partitioning_ATPase"/>
</dbReference>
<keyword evidence="3" id="KW-1185">Reference proteome</keyword>
<reference evidence="2 3" key="1">
    <citation type="submission" date="2022-03" db="EMBL/GenBank/DDBJ databases">
        <title>Complete genome analysis of Roseomonas KG 17.1 : a prolific producer of plant growth promoters.</title>
        <authorList>
            <person name="Saadouli I."/>
            <person name="Najjari A."/>
            <person name="Mosbah A."/>
            <person name="Ouzari H.I."/>
        </authorList>
    </citation>
    <scope>NUCLEOTIDE SEQUENCE [LARGE SCALE GENOMIC DNA]</scope>
    <source>
        <strain evidence="2 3">KG17-1</strain>
    </source>
</reference>
<evidence type="ECO:0000313" key="2">
    <source>
        <dbReference type="EMBL" id="MCI0755331.1"/>
    </source>
</evidence>
<name>A0ABS9W7Q7_9PROT</name>
<dbReference type="Gene3D" id="3.40.50.300">
    <property type="entry name" value="P-loop containing nucleotide triphosphate hydrolases"/>
    <property type="match status" value="1"/>
</dbReference>
<accession>A0ABS9W7Q7</accession>
<dbReference type="PANTHER" id="PTHR13696">
    <property type="entry name" value="P-LOOP CONTAINING NUCLEOSIDE TRIPHOSPHATE HYDROLASE"/>
    <property type="match status" value="1"/>
</dbReference>
<dbReference type="SUPFAM" id="SSF52540">
    <property type="entry name" value="P-loop containing nucleoside triphosphate hydrolases"/>
    <property type="match status" value="1"/>
</dbReference>
<feature type="domain" description="CobQ/CobB/MinD/ParA nucleotide binding" evidence="1">
    <location>
        <begin position="3"/>
        <end position="176"/>
    </location>
</feature>
<evidence type="ECO:0000313" key="3">
    <source>
        <dbReference type="Proteomes" id="UP001201985"/>
    </source>
</evidence>
<sequence>MIVTVLSAKGGVGKSTTAIHLATFFHTRAPTLLVDGDGIRSATKWSQRGDGKGLPFPVIGYAELARAARNYTHIIIDTEGNPADEDFRDAAKGSDALVIPAVPESVATDGLTHTLAKLHEMSNDRYRVLLTMVPPRPRTEGAQLRQMLTEQDIPVFKSEIPRLAAFEKAAAEGVPVYGVKDDKNSRRAWKAYEAVAQELLDG</sequence>
<protein>
    <submittedName>
        <fullName evidence="2">ParA family protein</fullName>
    </submittedName>
</protein>
<dbReference type="PIRSF" id="PIRSF009320">
    <property type="entry name" value="Nuc_binding_HP_1000"/>
    <property type="match status" value="1"/>
</dbReference>
<dbReference type="EMBL" id="JALBUU010000028">
    <property type="protein sequence ID" value="MCI0755331.1"/>
    <property type="molecule type" value="Genomic_DNA"/>
</dbReference>
<evidence type="ECO:0000259" key="1">
    <source>
        <dbReference type="Pfam" id="PF01656"/>
    </source>
</evidence>
<dbReference type="InterPro" id="IPR002586">
    <property type="entry name" value="CobQ/CobB/MinD/ParA_Nub-bd_dom"/>
</dbReference>
<dbReference type="Proteomes" id="UP001201985">
    <property type="component" value="Unassembled WGS sequence"/>
</dbReference>
<dbReference type="RefSeq" id="WP_120010643.1">
    <property type="nucleotide sequence ID" value="NZ_JALBUU010000028.1"/>
</dbReference>
<gene>
    <name evidence="2" type="ORF">MON41_16545</name>
</gene>
<proteinExistence type="predicted"/>
<dbReference type="PANTHER" id="PTHR13696:SF96">
    <property type="entry name" value="COBQ_COBB_MIND_PARA NUCLEOTIDE BINDING DOMAIN-CONTAINING PROTEIN"/>
    <property type="match status" value="1"/>
</dbReference>